<evidence type="ECO:0000313" key="1">
    <source>
        <dbReference type="EMBL" id="KAH6641407.1"/>
    </source>
</evidence>
<dbReference type="Proteomes" id="UP000724584">
    <property type="component" value="Unassembled WGS sequence"/>
</dbReference>
<name>A0ACB7PNR5_9PEZI</name>
<organism evidence="1 2">
    <name type="scientific">Chaetomium tenue</name>
    <dbReference type="NCBI Taxonomy" id="1854479"/>
    <lineage>
        <taxon>Eukaryota</taxon>
        <taxon>Fungi</taxon>
        <taxon>Dikarya</taxon>
        <taxon>Ascomycota</taxon>
        <taxon>Pezizomycotina</taxon>
        <taxon>Sordariomycetes</taxon>
        <taxon>Sordariomycetidae</taxon>
        <taxon>Sordariales</taxon>
        <taxon>Chaetomiaceae</taxon>
        <taxon>Chaetomium</taxon>
    </lineage>
</organism>
<proteinExistence type="predicted"/>
<keyword evidence="2" id="KW-1185">Reference proteome</keyword>
<comment type="caution">
    <text evidence="1">The sequence shown here is derived from an EMBL/GenBank/DDBJ whole genome shotgun (WGS) entry which is preliminary data.</text>
</comment>
<gene>
    <name evidence="1" type="ORF">F5144DRAFT_132163</name>
</gene>
<sequence length="165" mass="18298">MMLGSSYKVYMQFFNWASSLAGGCSSPCRVPPRLLGDREKTSRYLLAASLIYCYFSQVFHMNGCPLSLFPPTFSPLLNTNIRRQIPLRLTLPANRSTTSTFCLLFNHISLLGGTSQGRPDPSKDPRRRQRFLPPPPTLFPAGVIFAPHTLPFATPPPLPAGLLAF</sequence>
<protein>
    <submittedName>
        <fullName evidence="1">Uncharacterized protein</fullName>
    </submittedName>
</protein>
<reference evidence="1 2" key="1">
    <citation type="journal article" date="2021" name="Nat. Commun.">
        <title>Genetic determinants of endophytism in the Arabidopsis root mycobiome.</title>
        <authorList>
            <person name="Mesny F."/>
            <person name="Miyauchi S."/>
            <person name="Thiergart T."/>
            <person name="Pickel B."/>
            <person name="Atanasova L."/>
            <person name="Karlsson M."/>
            <person name="Huettel B."/>
            <person name="Barry K.W."/>
            <person name="Haridas S."/>
            <person name="Chen C."/>
            <person name="Bauer D."/>
            <person name="Andreopoulos W."/>
            <person name="Pangilinan J."/>
            <person name="LaButti K."/>
            <person name="Riley R."/>
            <person name="Lipzen A."/>
            <person name="Clum A."/>
            <person name="Drula E."/>
            <person name="Henrissat B."/>
            <person name="Kohler A."/>
            <person name="Grigoriev I.V."/>
            <person name="Martin F.M."/>
            <person name="Hacquard S."/>
        </authorList>
    </citation>
    <scope>NUCLEOTIDE SEQUENCE [LARGE SCALE GENOMIC DNA]</scope>
    <source>
        <strain evidence="1 2">MPI-SDFR-AT-0079</strain>
    </source>
</reference>
<dbReference type="EMBL" id="JAGIZQ010000002">
    <property type="protein sequence ID" value="KAH6641407.1"/>
    <property type="molecule type" value="Genomic_DNA"/>
</dbReference>
<accession>A0ACB7PNR5</accession>
<evidence type="ECO:0000313" key="2">
    <source>
        <dbReference type="Proteomes" id="UP000724584"/>
    </source>
</evidence>